<dbReference type="Pfam" id="PF13548">
    <property type="entry name" value="DUF4126"/>
    <property type="match status" value="1"/>
</dbReference>
<keyword evidence="1" id="KW-1133">Transmembrane helix</keyword>
<dbReference type="RefSeq" id="WP_182802168.1">
    <property type="nucleotide sequence ID" value="NZ_CP060007.1"/>
</dbReference>
<dbReference type="EMBL" id="CP060007">
    <property type="protein sequence ID" value="QNA43906.1"/>
    <property type="molecule type" value="Genomic_DNA"/>
</dbReference>
<feature type="transmembrane region" description="Helical" evidence="1">
    <location>
        <begin position="47"/>
        <end position="70"/>
    </location>
</feature>
<evidence type="ECO:0000313" key="4">
    <source>
        <dbReference type="Proteomes" id="UP000515344"/>
    </source>
</evidence>
<proteinExistence type="predicted"/>
<feature type="domain" description="DUF4126" evidence="2">
    <location>
        <begin position="9"/>
        <end position="180"/>
    </location>
</feature>
<evidence type="ECO:0000256" key="1">
    <source>
        <dbReference type="SAM" id="Phobius"/>
    </source>
</evidence>
<keyword evidence="1" id="KW-0812">Transmembrane</keyword>
<dbReference type="Proteomes" id="UP000515344">
    <property type="component" value="Chromosome"/>
</dbReference>
<sequence length="188" mass="19415">MDTAILTSIAMGIALSACCGFRVFVPMLGASFAAYQQWFALSADMEWMGSLPALICFGTAAILEIGAYYIPFVDNLLDMIATPLAVAAGTVLAASFLPIAEFSPLLKWIMAIIAGGGAAGTVHAGIGLLRLFSSKTTAGTGNVIVSTGENAAAIGGTALSFTAPVIIAVLMLVLIGWIVMKGVRRLRK</sequence>
<feature type="transmembrane region" description="Helical" evidence="1">
    <location>
        <begin position="6"/>
        <end position="35"/>
    </location>
</feature>
<accession>A0A7G5XEK3</accession>
<keyword evidence="1" id="KW-0472">Membrane</keyword>
<dbReference type="AlphaFoldDB" id="A0A7G5XEK3"/>
<keyword evidence="4" id="KW-1185">Reference proteome</keyword>
<dbReference type="KEGG" id="lacs:H4075_17795"/>
<protein>
    <submittedName>
        <fullName evidence="3">DUF4126 domain-containing protein</fullName>
    </submittedName>
</protein>
<name>A0A7G5XEK3_9BACT</name>
<gene>
    <name evidence="3" type="ORF">H4075_17795</name>
</gene>
<reference evidence="4" key="1">
    <citation type="submission" date="2020-08" db="EMBL/GenBank/DDBJ databases">
        <title>Lacibacter sp. S13-6-6 genome sequencing.</title>
        <authorList>
            <person name="Jin L."/>
        </authorList>
    </citation>
    <scope>NUCLEOTIDE SEQUENCE [LARGE SCALE GENOMIC DNA]</scope>
    <source>
        <strain evidence="4">S13-6-6</strain>
    </source>
</reference>
<evidence type="ECO:0000313" key="3">
    <source>
        <dbReference type="EMBL" id="QNA43906.1"/>
    </source>
</evidence>
<feature type="transmembrane region" description="Helical" evidence="1">
    <location>
        <begin position="76"/>
        <end position="97"/>
    </location>
</feature>
<feature type="transmembrane region" description="Helical" evidence="1">
    <location>
        <begin position="109"/>
        <end position="132"/>
    </location>
</feature>
<evidence type="ECO:0000259" key="2">
    <source>
        <dbReference type="Pfam" id="PF13548"/>
    </source>
</evidence>
<feature type="transmembrane region" description="Helical" evidence="1">
    <location>
        <begin position="152"/>
        <end position="179"/>
    </location>
</feature>
<organism evidence="3 4">
    <name type="scientific">Lacibacter sediminis</name>
    <dbReference type="NCBI Taxonomy" id="2760713"/>
    <lineage>
        <taxon>Bacteria</taxon>
        <taxon>Pseudomonadati</taxon>
        <taxon>Bacteroidota</taxon>
        <taxon>Chitinophagia</taxon>
        <taxon>Chitinophagales</taxon>
        <taxon>Chitinophagaceae</taxon>
        <taxon>Lacibacter</taxon>
    </lineage>
</organism>
<dbReference type="InterPro" id="IPR025196">
    <property type="entry name" value="DUF4126"/>
</dbReference>